<dbReference type="Proteomes" id="UP000663889">
    <property type="component" value="Unassembled WGS sequence"/>
</dbReference>
<protein>
    <submittedName>
        <fullName evidence="1">Uncharacterized protein</fullName>
    </submittedName>
</protein>
<evidence type="ECO:0000313" key="3">
    <source>
        <dbReference type="Proteomes" id="UP000663889"/>
    </source>
</evidence>
<reference evidence="1" key="1">
    <citation type="submission" date="2021-02" db="EMBL/GenBank/DDBJ databases">
        <authorList>
            <person name="Nowell W R."/>
        </authorList>
    </citation>
    <scope>NUCLEOTIDE SEQUENCE</scope>
</reference>
<dbReference type="Proteomes" id="UP000663874">
    <property type="component" value="Unassembled WGS sequence"/>
</dbReference>
<dbReference type="EMBL" id="CAJNOU010000729">
    <property type="protein sequence ID" value="CAF1074723.1"/>
    <property type="molecule type" value="Genomic_DNA"/>
</dbReference>
<evidence type="ECO:0000313" key="2">
    <source>
        <dbReference type="EMBL" id="CAF4088017.1"/>
    </source>
</evidence>
<dbReference type="AlphaFoldDB" id="A0A814M5M2"/>
<name>A0A814M5M2_9BILA</name>
<comment type="caution">
    <text evidence="1">The sequence shown here is derived from an EMBL/GenBank/DDBJ whole genome shotgun (WGS) entry which is preliminary data.</text>
</comment>
<evidence type="ECO:0000313" key="1">
    <source>
        <dbReference type="EMBL" id="CAF1074723.1"/>
    </source>
</evidence>
<accession>A0A814M5M2</accession>
<organism evidence="1 3">
    <name type="scientific">Rotaria sordida</name>
    <dbReference type="NCBI Taxonomy" id="392033"/>
    <lineage>
        <taxon>Eukaryota</taxon>
        <taxon>Metazoa</taxon>
        <taxon>Spiralia</taxon>
        <taxon>Gnathifera</taxon>
        <taxon>Rotifera</taxon>
        <taxon>Eurotatoria</taxon>
        <taxon>Bdelloidea</taxon>
        <taxon>Philodinida</taxon>
        <taxon>Philodinidae</taxon>
        <taxon>Rotaria</taxon>
    </lineage>
</organism>
<dbReference type="EMBL" id="CAJOBE010009575">
    <property type="protein sequence ID" value="CAF4088017.1"/>
    <property type="molecule type" value="Genomic_DNA"/>
</dbReference>
<sequence length="186" mass="21437">MLDDRIGCPGCADGGIEWIEVNWSKESKRVTFEYEALINVVKNGQSAKTKPICKNDDIYAISSGTSFGECLEYCRHSINITNVTSELVALKESNGDQVKYPTIRRKFCFNSVEWQELIVLLDLEKFKMLNEIQGCPDCADGGAEWIEVNWSKKSKRVTFEYETLIAGIEEFIKYLRVLREKYFKYL</sequence>
<proteinExistence type="predicted"/>
<gene>
    <name evidence="2" type="ORF">FNK824_LOCUS30738</name>
    <name evidence="1" type="ORF">SEV965_LOCUS14541</name>
</gene>